<dbReference type="PANTHER" id="PTHR13173:SF10">
    <property type="entry name" value="WW DOMAIN-BINDING PROTEIN 4"/>
    <property type="match status" value="1"/>
</dbReference>
<feature type="compositionally biased region" description="Basic and acidic residues" evidence="4">
    <location>
        <begin position="89"/>
        <end position="101"/>
    </location>
</feature>
<evidence type="ECO:0000256" key="1">
    <source>
        <dbReference type="ARBA" id="ARBA00022723"/>
    </source>
</evidence>
<dbReference type="EMBL" id="QGDH01000087">
    <property type="protein sequence ID" value="RAR08455.1"/>
    <property type="molecule type" value="Genomic_DNA"/>
</dbReference>
<dbReference type="InterPro" id="IPR036236">
    <property type="entry name" value="Znf_C2H2_sf"/>
</dbReference>
<dbReference type="Pfam" id="PF06220">
    <property type="entry name" value="zf-U1"/>
    <property type="match status" value="1"/>
</dbReference>
<dbReference type="GO" id="GO:0008270">
    <property type="term" value="F:zinc ion binding"/>
    <property type="evidence" value="ECO:0007669"/>
    <property type="project" value="UniProtKB-KW"/>
</dbReference>
<sequence length="277" mass="30489">MAEYWKSTPKYWCKFCSTYVKDTKFERAQHEATGRHQGNIQRSLKGLHREQENEKRNQARAQAEVARLNGLVPSSSGPSVATGVGGKPTYEKRPEKKATVDDRKRQWEELAAMGVALPASARGDLAIAGEWKTVSEEVVGEVNDDGEFKATTLNKGVRKRPLDEEEEEQKAAGELITKKKGWGNTYKSFPGSKGGDDDIESLFGKKKPWAEAQSEVKKEGRDNGVKTEAEEDAEAKTLQDIPTAEEAGAKAAEAAIKKEEDAPAAPAVVFKKRKKAK</sequence>
<comment type="caution">
    <text evidence="6">The sequence shown here is derived from an EMBL/GenBank/DDBJ whole genome shotgun (WGS) entry which is preliminary data.</text>
</comment>
<dbReference type="SUPFAM" id="SSF57667">
    <property type="entry name" value="beta-beta-alpha zinc fingers"/>
    <property type="match status" value="1"/>
</dbReference>
<dbReference type="OrthoDB" id="191651at2759"/>
<name>A0A364N0B9_STELY</name>
<gene>
    <name evidence="6" type="ORF">DDE83_006015</name>
</gene>
<feature type="compositionally biased region" description="Low complexity" evidence="4">
    <location>
        <begin position="242"/>
        <end position="254"/>
    </location>
</feature>
<dbReference type="InterPro" id="IPR040023">
    <property type="entry name" value="WBP4"/>
</dbReference>
<dbReference type="GO" id="GO:0000398">
    <property type="term" value="P:mRNA splicing, via spliceosome"/>
    <property type="evidence" value="ECO:0007669"/>
    <property type="project" value="InterPro"/>
</dbReference>
<feature type="domain" description="U1-type" evidence="5">
    <location>
        <begin position="8"/>
        <end position="43"/>
    </location>
</feature>
<protein>
    <submittedName>
        <fullName evidence="6">U1 zinc finger domain-containing protein</fullName>
    </submittedName>
</protein>
<accession>A0A364N0B9</accession>
<dbReference type="Gene3D" id="3.30.160.60">
    <property type="entry name" value="Classic Zinc Finger"/>
    <property type="match status" value="1"/>
</dbReference>
<dbReference type="STRING" id="183478.A0A364N0B9"/>
<evidence type="ECO:0000313" key="7">
    <source>
        <dbReference type="Proteomes" id="UP000249619"/>
    </source>
</evidence>
<keyword evidence="3" id="KW-0862">Zinc</keyword>
<dbReference type="InterPro" id="IPR003604">
    <property type="entry name" value="Matrin/U1-like-C_Znf_C2H2"/>
</dbReference>
<dbReference type="GO" id="GO:0003723">
    <property type="term" value="F:RNA binding"/>
    <property type="evidence" value="ECO:0007669"/>
    <property type="project" value="TreeGrafter"/>
</dbReference>
<evidence type="ECO:0000256" key="4">
    <source>
        <dbReference type="SAM" id="MobiDB-lite"/>
    </source>
</evidence>
<evidence type="ECO:0000256" key="3">
    <source>
        <dbReference type="ARBA" id="ARBA00022833"/>
    </source>
</evidence>
<feature type="region of interest" description="Disordered" evidence="4">
    <location>
        <begin position="143"/>
        <end position="277"/>
    </location>
</feature>
<organism evidence="6 7">
    <name type="scientific">Stemphylium lycopersici</name>
    <name type="common">Tomato gray leaf spot disease fungus</name>
    <name type="synonym">Thyrospora lycopersici</name>
    <dbReference type="NCBI Taxonomy" id="183478"/>
    <lineage>
        <taxon>Eukaryota</taxon>
        <taxon>Fungi</taxon>
        <taxon>Dikarya</taxon>
        <taxon>Ascomycota</taxon>
        <taxon>Pezizomycotina</taxon>
        <taxon>Dothideomycetes</taxon>
        <taxon>Pleosporomycetidae</taxon>
        <taxon>Pleosporales</taxon>
        <taxon>Pleosporineae</taxon>
        <taxon>Pleosporaceae</taxon>
        <taxon>Stemphylium</taxon>
    </lineage>
</organism>
<dbReference type="Proteomes" id="UP000249619">
    <property type="component" value="Unassembled WGS sequence"/>
</dbReference>
<evidence type="ECO:0000259" key="5">
    <source>
        <dbReference type="SMART" id="SM00451"/>
    </source>
</evidence>
<keyword evidence="1" id="KW-0479">Metal-binding</keyword>
<dbReference type="InterPro" id="IPR013085">
    <property type="entry name" value="U1-CZ_Znf_C2H2"/>
</dbReference>
<dbReference type="GO" id="GO:0071011">
    <property type="term" value="C:precatalytic spliceosome"/>
    <property type="evidence" value="ECO:0007669"/>
    <property type="project" value="TreeGrafter"/>
</dbReference>
<dbReference type="PANTHER" id="PTHR13173">
    <property type="entry name" value="WW DOMAIN BINDING PROTEIN 4"/>
    <property type="match status" value="1"/>
</dbReference>
<dbReference type="SMART" id="SM00451">
    <property type="entry name" value="ZnF_U1"/>
    <property type="match status" value="1"/>
</dbReference>
<feature type="region of interest" description="Disordered" evidence="4">
    <location>
        <begin position="71"/>
        <end position="101"/>
    </location>
</feature>
<reference evidence="7" key="1">
    <citation type="submission" date="2018-05" db="EMBL/GenBank/DDBJ databases">
        <title>Draft genome sequence of Stemphylium lycopersici strain CIDEFI 213.</title>
        <authorList>
            <person name="Medina R."/>
            <person name="Franco M.E.E."/>
            <person name="Lucentini C.G."/>
            <person name="Saparrat M.C.N."/>
            <person name="Balatti P.A."/>
        </authorList>
    </citation>
    <scope>NUCLEOTIDE SEQUENCE [LARGE SCALE GENOMIC DNA]</scope>
    <source>
        <strain evidence="7">CIDEFI 213</strain>
    </source>
</reference>
<evidence type="ECO:0000313" key="6">
    <source>
        <dbReference type="EMBL" id="RAR08455.1"/>
    </source>
</evidence>
<keyword evidence="7" id="KW-1185">Reference proteome</keyword>
<proteinExistence type="predicted"/>
<evidence type="ECO:0000256" key="2">
    <source>
        <dbReference type="ARBA" id="ARBA00022771"/>
    </source>
</evidence>
<keyword evidence="2" id="KW-0863">Zinc-finger</keyword>
<feature type="compositionally biased region" description="Basic and acidic residues" evidence="4">
    <location>
        <begin position="214"/>
        <end position="228"/>
    </location>
</feature>
<dbReference type="AlphaFoldDB" id="A0A364N0B9"/>